<proteinExistence type="predicted"/>
<dbReference type="InterPro" id="IPR000608">
    <property type="entry name" value="UBC"/>
</dbReference>
<dbReference type="Pfam" id="PF00179">
    <property type="entry name" value="UQ_con"/>
    <property type="match status" value="1"/>
</dbReference>
<reference evidence="2 3" key="1">
    <citation type="journal article" date="2013" name="Front. Plant Sci.">
        <title>The Reference Genome of the Halophytic Plant Eutrema salsugineum.</title>
        <authorList>
            <person name="Yang R."/>
            <person name="Jarvis D.E."/>
            <person name="Chen H."/>
            <person name="Beilstein M.A."/>
            <person name="Grimwood J."/>
            <person name="Jenkins J."/>
            <person name="Shu S."/>
            <person name="Prochnik S."/>
            <person name="Xin M."/>
            <person name="Ma C."/>
            <person name="Schmutz J."/>
            <person name="Wing R.A."/>
            <person name="Mitchell-Olds T."/>
            <person name="Schumaker K.S."/>
            <person name="Wang X."/>
        </authorList>
    </citation>
    <scope>NUCLEOTIDE SEQUENCE [LARGE SCALE GENOMIC DNA]</scope>
</reference>
<dbReference type="PROSITE" id="PS50127">
    <property type="entry name" value="UBC_2"/>
    <property type="match status" value="1"/>
</dbReference>
<protein>
    <recommendedName>
        <fullName evidence="1">UBC core domain-containing protein</fullName>
    </recommendedName>
</protein>
<gene>
    <name evidence="2" type="ORF">EUTSA_v10027012mg</name>
</gene>
<dbReference type="SUPFAM" id="SSF54495">
    <property type="entry name" value="UBC-like"/>
    <property type="match status" value="1"/>
</dbReference>
<dbReference type="Gramene" id="ESQ56358">
    <property type="protein sequence ID" value="ESQ56358"/>
    <property type="gene ID" value="EUTSA_v10027012mg"/>
</dbReference>
<evidence type="ECO:0000259" key="1">
    <source>
        <dbReference type="PROSITE" id="PS50127"/>
    </source>
</evidence>
<keyword evidence="3" id="KW-1185">Reference proteome</keyword>
<organism evidence="2 3">
    <name type="scientific">Eutrema salsugineum</name>
    <name type="common">Saltwater cress</name>
    <name type="synonym">Sisymbrium salsugineum</name>
    <dbReference type="NCBI Taxonomy" id="72664"/>
    <lineage>
        <taxon>Eukaryota</taxon>
        <taxon>Viridiplantae</taxon>
        <taxon>Streptophyta</taxon>
        <taxon>Embryophyta</taxon>
        <taxon>Tracheophyta</taxon>
        <taxon>Spermatophyta</taxon>
        <taxon>Magnoliopsida</taxon>
        <taxon>eudicotyledons</taxon>
        <taxon>Gunneridae</taxon>
        <taxon>Pentapetalae</taxon>
        <taxon>rosids</taxon>
        <taxon>malvids</taxon>
        <taxon>Brassicales</taxon>
        <taxon>Brassicaceae</taxon>
        <taxon>Eutremeae</taxon>
        <taxon>Eutrema</taxon>
    </lineage>
</organism>
<dbReference type="STRING" id="72664.V4MSR6"/>
<accession>V4MSR6</accession>
<dbReference type="PANTHER" id="PTHR24068">
    <property type="entry name" value="UBIQUITIN-CONJUGATING ENZYME E2"/>
    <property type="match status" value="1"/>
</dbReference>
<name>V4MSR6_EUTSA</name>
<dbReference type="EMBL" id="KI517384">
    <property type="protein sequence ID" value="ESQ56358.1"/>
    <property type="molecule type" value="Genomic_DNA"/>
</dbReference>
<dbReference type="InterPro" id="IPR016135">
    <property type="entry name" value="UBQ-conjugating_enzyme/RWD"/>
</dbReference>
<dbReference type="KEGG" id="eus:EUTSA_v10027012mg"/>
<dbReference type="Proteomes" id="UP000030689">
    <property type="component" value="Unassembled WGS sequence"/>
</dbReference>
<sequence>MSSLKAIERQMRELERENSDLFSAAMLMGPKDSLYENGVFKLTIHFPPDYPFKAPKILTHLHEKLTAPEIVYRSNNITTCGCLEEVSLDQLGIA</sequence>
<evidence type="ECO:0000313" key="3">
    <source>
        <dbReference type="Proteomes" id="UP000030689"/>
    </source>
</evidence>
<evidence type="ECO:0000313" key="2">
    <source>
        <dbReference type="EMBL" id="ESQ56358.1"/>
    </source>
</evidence>
<dbReference type="AlphaFoldDB" id="V4MSR6"/>
<dbReference type="Gene3D" id="3.10.110.10">
    <property type="entry name" value="Ubiquitin Conjugating Enzyme"/>
    <property type="match status" value="1"/>
</dbReference>
<feature type="domain" description="UBC core" evidence="1">
    <location>
        <begin position="1"/>
        <end position="94"/>
    </location>
</feature>
<dbReference type="eggNOG" id="KOG0417">
    <property type="taxonomic scope" value="Eukaryota"/>
</dbReference>